<dbReference type="Pfam" id="PF01894">
    <property type="entry name" value="YjbQ"/>
    <property type="match status" value="1"/>
</dbReference>
<accession>A0A644Z8Q2</accession>
<evidence type="ECO:0000256" key="1">
    <source>
        <dbReference type="ARBA" id="ARBA00005534"/>
    </source>
</evidence>
<dbReference type="Gene3D" id="2.60.120.460">
    <property type="entry name" value="YjbQ-like"/>
    <property type="match status" value="1"/>
</dbReference>
<dbReference type="NCBIfam" id="TIGR00149">
    <property type="entry name" value="TIGR00149_YjbQ"/>
    <property type="match status" value="1"/>
</dbReference>
<dbReference type="PANTHER" id="PTHR30615">
    <property type="entry name" value="UNCHARACTERIZED PROTEIN YJBQ-RELATED"/>
    <property type="match status" value="1"/>
</dbReference>
<comment type="caution">
    <text evidence="2">The sequence shown here is derived from an EMBL/GenBank/DDBJ whole genome shotgun (WGS) entry which is preliminary data.</text>
</comment>
<dbReference type="InterPro" id="IPR001602">
    <property type="entry name" value="UPF0047_YjbQ-like"/>
</dbReference>
<sequence>MIILNEKFQVNTGHAHVTVLDITKQVRDIVAKSNVKNGNILVYTGHTSCSVQIQEFSDGQTLWGTELIMQDLINCLAKIAPTCTNEGMYLHPNLEHVKGAMEERDERPEWCLNTDAHIRSVIMGRSVTIPIIDGEIQLGEFGLVYFADWDQVRSRTRTIIIQIMGE</sequence>
<evidence type="ECO:0008006" key="3">
    <source>
        <dbReference type="Google" id="ProtNLM"/>
    </source>
</evidence>
<name>A0A644Z8Q2_9ZZZZ</name>
<dbReference type="InterPro" id="IPR035917">
    <property type="entry name" value="YjbQ-like_sf"/>
</dbReference>
<comment type="similarity">
    <text evidence="1">Belongs to the UPF0047 family.</text>
</comment>
<dbReference type="EMBL" id="VSSQ01007889">
    <property type="protein sequence ID" value="MPM37275.1"/>
    <property type="molecule type" value="Genomic_DNA"/>
</dbReference>
<proteinExistence type="inferred from homology"/>
<dbReference type="SUPFAM" id="SSF111038">
    <property type="entry name" value="YjbQ-like"/>
    <property type="match status" value="1"/>
</dbReference>
<dbReference type="AlphaFoldDB" id="A0A644Z8Q2"/>
<protein>
    <recommendedName>
        <fullName evidence="3">Secondary thiamine-phosphate synthase enzyme</fullName>
    </recommendedName>
</protein>
<dbReference type="PANTHER" id="PTHR30615:SF8">
    <property type="entry name" value="UPF0047 PROTEIN C4A8.02C"/>
    <property type="match status" value="1"/>
</dbReference>
<gene>
    <name evidence="2" type="ORF">SDC9_83884</name>
</gene>
<organism evidence="2">
    <name type="scientific">bioreactor metagenome</name>
    <dbReference type="NCBI Taxonomy" id="1076179"/>
    <lineage>
        <taxon>unclassified sequences</taxon>
        <taxon>metagenomes</taxon>
        <taxon>ecological metagenomes</taxon>
    </lineage>
</organism>
<evidence type="ECO:0000313" key="2">
    <source>
        <dbReference type="EMBL" id="MPM37275.1"/>
    </source>
</evidence>
<reference evidence="2" key="1">
    <citation type="submission" date="2019-08" db="EMBL/GenBank/DDBJ databases">
        <authorList>
            <person name="Kucharzyk K."/>
            <person name="Murdoch R.W."/>
            <person name="Higgins S."/>
            <person name="Loffler F."/>
        </authorList>
    </citation>
    <scope>NUCLEOTIDE SEQUENCE</scope>
</reference>